<comment type="caution">
    <text evidence="2">The sequence shown here is derived from an EMBL/GenBank/DDBJ whole genome shotgun (WGS) entry which is preliminary data.</text>
</comment>
<organism evidence="2 3">
    <name type="scientific">Arenicella chitinivorans</name>
    <dbReference type="NCBI Taxonomy" id="1329800"/>
    <lineage>
        <taxon>Bacteria</taxon>
        <taxon>Pseudomonadati</taxon>
        <taxon>Pseudomonadota</taxon>
        <taxon>Gammaproteobacteria</taxon>
        <taxon>Arenicellales</taxon>
        <taxon>Arenicellaceae</taxon>
        <taxon>Arenicella</taxon>
    </lineage>
</organism>
<feature type="transmembrane region" description="Helical" evidence="1">
    <location>
        <begin position="244"/>
        <end position="264"/>
    </location>
</feature>
<protein>
    <submittedName>
        <fullName evidence="2">Uncharacterized protein</fullName>
    </submittedName>
</protein>
<feature type="transmembrane region" description="Helical" evidence="1">
    <location>
        <begin position="75"/>
        <end position="96"/>
    </location>
</feature>
<reference evidence="2" key="2">
    <citation type="submission" date="2020-09" db="EMBL/GenBank/DDBJ databases">
        <authorList>
            <person name="Sun Q."/>
            <person name="Kim S."/>
        </authorList>
    </citation>
    <scope>NUCLEOTIDE SEQUENCE</scope>
    <source>
        <strain evidence="2">KCTC 12711</strain>
    </source>
</reference>
<feature type="transmembrane region" description="Helical" evidence="1">
    <location>
        <begin position="187"/>
        <end position="209"/>
    </location>
</feature>
<feature type="transmembrane region" description="Helical" evidence="1">
    <location>
        <begin position="108"/>
        <end position="129"/>
    </location>
</feature>
<dbReference type="RefSeq" id="WP_189398401.1">
    <property type="nucleotide sequence ID" value="NZ_BMXA01000001.1"/>
</dbReference>
<feature type="transmembrane region" description="Helical" evidence="1">
    <location>
        <begin position="483"/>
        <end position="502"/>
    </location>
</feature>
<sequence length="752" mass="84475">MMPIFFNLESHLWIAYLLFLNGFLLSYCLATWSVGYRELVSNLEAQVLAAFSLSLGLNGVVLLVADTLAMSWQNLLPVFVCVTSAALILTCYRFLVCRQWALTFDRILWFRVGLYLLAFVILFYNGGLIEQISDAWWHMSLANEMVHSSSFTLERGHLDGISQRYYPPLWHGNLALLRSLSGEQLPVIWNSFTAWGAVLKLMGVYLFALALGRNTALAVLAAVMFMLLPGIGISYMRVSAWPSHVAYALWFALFYVVFCTLYSVTSKVQGSVVGELKSLFARHHAAVAVAVVLLIQIALTHQLELVWFFVAMLGFAFVQSMCQRSAGGNLAGSYSATLYWFFQLSVVVIVCYTMLLLGEKAITRGVSIDKALAHIIPASVLGLCSLALIFKRRRVSVGILIVAAVLFLFTVDYKHLVSLFVPDMALPSQGYRQQPLLAEGLFDGVLFVPGWHLQLREGFLFAGILAIPIAVVMAYLKPTVMNLFLAVNAVLAFAFCVSPYFYQWLTDVLRYHSAWRVAILLFTPLVLAQSIFFLWARATDKSYSKGSRRMAGGLTIALALIVAKHALVHFDGRRVDLKQQSSSAQRHWSVFYGQHYVYTGASFKYQSDIDSLRGLLPVGAIVLTDISTSYYLAAELPITVKNLHLHHRMASRSYWERVLRRLCYLDQEENKSALALQFSAMLKRGKPHGVSSGQYFVVNKDQNNNNMQNDCLSQRRRAFINNYQGLAALEFDGEYLMLFRFLDSASDRHAGK</sequence>
<feature type="transmembrane region" description="Helical" evidence="1">
    <location>
        <begin position="371"/>
        <end position="390"/>
    </location>
</feature>
<feature type="transmembrane region" description="Helical" evidence="1">
    <location>
        <begin position="47"/>
        <end position="69"/>
    </location>
</feature>
<feature type="transmembrane region" description="Helical" evidence="1">
    <location>
        <begin position="338"/>
        <end position="359"/>
    </location>
</feature>
<proteinExistence type="predicted"/>
<dbReference type="Proteomes" id="UP000614811">
    <property type="component" value="Unassembled WGS sequence"/>
</dbReference>
<feature type="transmembrane region" description="Helical" evidence="1">
    <location>
        <begin position="459"/>
        <end position="476"/>
    </location>
</feature>
<gene>
    <name evidence="2" type="ORF">GCM10008090_04770</name>
</gene>
<dbReference type="AlphaFoldDB" id="A0A918VHI0"/>
<reference evidence="2" key="1">
    <citation type="journal article" date="2014" name="Int. J. Syst. Evol. Microbiol.">
        <title>Complete genome sequence of Corynebacterium casei LMG S-19264T (=DSM 44701T), isolated from a smear-ripened cheese.</title>
        <authorList>
            <consortium name="US DOE Joint Genome Institute (JGI-PGF)"/>
            <person name="Walter F."/>
            <person name="Albersmeier A."/>
            <person name="Kalinowski J."/>
            <person name="Ruckert C."/>
        </authorList>
    </citation>
    <scope>NUCLEOTIDE SEQUENCE</scope>
    <source>
        <strain evidence="2">KCTC 12711</strain>
    </source>
</reference>
<evidence type="ECO:0000313" key="2">
    <source>
        <dbReference type="EMBL" id="GGZ99234.1"/>
    </source>
</evidence>
<feature type="transmembrane region" description="Helical" evidence="1">
    <location>
        <begin position="396"/>
        <end position="416"/>
    </location>
</feature>
<feature type="transmembrane region" description="Helical" evidence="1">
    <location>
        <begin position="514"/>
        <end position="538"/>
    </location>
</feature>
<feature type="transmembrane region" description="Helical" evidence="1">
    <location>
        <begin position="216"/>
        <end position="238"/>
    </location>
</feature>
<dbReference type="EMBL" id="BMXA01000001">
    <property type="protein sequence ID" value="GGZ99234.1"/>
    <property type="molecule type" value="Genomic_DNA"/>
</dbReference>
<evidence type="ECO:0000313" key="3">
    <source>
        <dbReference type="Proteomes" id="UP000614811"/>
    </source>
</evidence>
<feature type="transmembrane region" description="Helical" evidence="1">
    <location>
        <begin position="12"/>
        <end position="35"/>
    </location>
</feature>
<keyword evidence="1" id="KW-0472">Membrane</keyword>
<keyword evidence="1" id="KW-0812">Transmembrane</keyword>
<keyword evidence="3" id="KW-1185">Reference proteome</keyword>
<keyword evidence="1" id="KW-1133">Transmembrane helix</keyword>
<name>A0A918VHI0_9GAMM</name>
<feature type="transmembrane region" description="Helical" evidence="1">
    <location>
        <begin position="550"/>
        <end position="570"/>
    </location>
</feature>
<feature type="transmembrane region" description="Helical" evidence="1">
    <location>
        <begin position="285"/>
        <end position="318"/>
    </location>
</feature>
<evidence type="ECO:0000256" key="1">
    <source>
        <dbReference type="SAM" id="Phobius"/>
    </source>
</evidence>
<accession>A0A918VHI0</accession>